<feature type="transmembrane region" description="Helical" evidence="1">
    <location>
        <begin position="6"/>
        <end position="25"/>
    </location>
</feature>
<dbReference type="AlphaFoldDB" id="A0A8T3AX03"/>
<evidence type="ECO:0000313" key="2">
    <source>
        <dbReference type="EMBL" id="KAI0498655.1"/>
    </source>
</evidence>
<dbReference type="Proteomes" id="UP000829196">
    <property type="component" value="Unassembled WGS sequence"/>
</dbReference>
<reference evidence="2" key="1">
    <citation type="journal article" date="2022" name="Front. Genet.">
        <title>Chromosome-Scale Assembly of the Dendrobium nobile Genome Provides Insights Into the Molecular Mechanism of the Biosynthesis of the Medicinal Active Ingredient of Dendrobium.</title>
        <authorList>
            <person name="Xu Q."/>
            <person name="Niu S.-C."/>
            <person name="Li K.-L."/>
            <person name="Zheng P.-J."/>
            <person name="Zhang X.-J."/>
            <person name="Jia Y."/>
            <person name="Liu Y."/>
            <person name="Niu Y.-X."/>
            <person name="Yu L.-H."/>
            <person name="Chen D.-F."/>
            <person name="Zhang G.-Q."/>
        </authorList>
    </citation>
    <scope>NUCLEOTIDE SEQUENCE</scope>
    <source>
        <tissue evidence="2">Leaf</tissue>
    </source>
</reference>
<dbReference type="EMBL" id="JAGYWB010000014">
    <property type="protein sequence ID" value="KAI0498655.1"/>
    <property type="molecule type" value="Genomic_DNA"/>
</dbReference>
<evidence type="ECO:0000256" key="1">
    <source>
        <dbReference type="SAM" id="Phobius"/>
    </source>
</evidence>
<keyword evidence="1" id="KW-1133">Transmembrane helix</keyword>
<keyword evidence="3" id="KW-1185">Reference proteome</keyword>
<gene>
    <name evidence="2" type="ORF">KFK09_019545</name>
</gene>
<sequence length="121" mass="13509">MSCPTLSLSWLNGLLRLICFSPVLVSSKNKMNKRMAQMKIFVHDKGSPTASCRGKSLRASSVRTREGVVWFSPDQRGAASLIEWLKMCSCSREEGKPVGSVVFLKSHERCSSRMTKEKAIQ</sequence>
<keyword evidence="1" id="KW-0472">Membrane</keyword>
<proteinExistence type="predicted"/>
<protein>
    <submittedName>
        <fullName evidence="2">Uncharacterized protein</fullName>
    </submittedName>
</protein>
<organism evidence="2 3">
    <name type="scientific">Dendrobium nobile</name>
    <name type="common">Orchid</name>
    <dbReference type="NCBI Taxonomy" id="94219"/>
    <lineage>
        <taxon>Eukaryota</taxon>
        <taxon>Viridiplantae</taxon>
        <taxon>Streptophyta</taxon>
        <taxon>Embryophyta</taxon>
        <taxon>Tracheophyta</taxon>
        <taxon>Spermatophyta</taxon>
        <taxon>Magnoliopsida</taxon>
        <taxon>Liliopsida</taxon>
        <taxon>Asparagales</taxon>
        <taxon>Orchidaceae</taxon>
        <taxon>Epidendroideae</taxon>
        <taxon>Malaxideae</taxon>
        <taxon>Dendrobiinae</taxon>
        <taxon>Dendrobium</taxon>
    </lineage>
</organism>
<accession>A0A8T3AX03</accession>
<comment type="caution">
    <text evidence="2">The sequence shown here is derived from an EMBL/GenBank/DDBJ whole genome shotgun (WGS) entry which is preliminary data.</text>
</comment>
<evidence type="ECO:0000313" key="3">
    <source>
        <dbReference type="Proteomes" id="UP000829196"/>
    </source>
</evidence>
<name>A0A8T3AX03_DENNO</name>
<keyword evidence="1" id="KW-0812">Transmembrane</keyword>